<keyword evidence="4" id="KW-0653">Protein transport</keyword>
<evidence type="ECO:0000256" key="3">
    <source>
        <dbReference type="ARBA" id="ARBA00022692"/>
    </source>
</evidence>
<dbReference type="PANTHER" id="PTHR19957:SF83">
    <property type="entry name" value="SYNTAXIN-16"/>
    <property type="match status" value="1"/>
</dbReference>
<evidence type="ECO:0000256" key="10">
    <source>
        <dbReference type="SAM" id="Phobius"/>
    </source>
</evidence>
<dbReference type="EMBL" id="CAJJDP010000038">
    <property type="protein sequence ID" value="CAD8160474.1"/>
    <property type="molecule type" value="Genomic_DNA"/>
</dbReference>
<evidence type="ECO:0000259" key="11">
    <source>
        <dbReference type="PROSITE" id="PS50192"/>
    </source>
</evidence>
<dbReference type="Proteomes" id="UP000683925">
    <property type="component" value="Unassembled WGS sequence"/>
</dbReference>
<evidence type="ECO:0000256" key="9">
    <source>
        <dbReference type="SAM" id="Coils"/>
    </source>
</evidence>
<keyword evidence="6" id="KW-0333">Golgi apparatus</keyword>
<evidence type="ECO:0000256" key="2">
    <source>
        <dbReference type="ARBA" id="ARBA00022448"/>
    </source>
</evidence>
<evidence type="ECO:0000313" key="13">
    <source>
        <dbReference type="Proteomes" id="UP000683925"/>
    </source>
</evidence>
<evidence type="ECO:0000313" key="12">
    <source>
        <dbReference type="EMBL" id="CAD8160474.1"/>
    </source>
</evidence>
<comment type="subcellular location">
    <subcellularLocation>
        <location evidence="1">Golgi apparatus membrane</location>
        <topology evidence="1">Single-pass type IV membrane protein</topology>
    </subcellularLocation>
</comment>
<sequence>MQIFQIFKKENVQNVFELKELGKQDGESQLDQLTSQAQAQIQHFEKVCNDINEKITHYGSSKGMDDIQKSVKEAQNDLHQMEIIIQNMGSIQISKNTENQKKQQTLQKLIKIVQNSKENLKLITYQLAQKHQTSQIQAKQPAKGRHGDNQINIQLLEEDFDYGYDELYIQSRNQQIMEIAQVINQINEMMQEAAKMIKEQGEQIKIIRINIKDAKTKTDGAAEETKKAAQASKGNNDRTLYFCGIITLLVVIIVLMYSAGSRTYPDTDQQQSQN</sequence>
<dbReference type="PROSITE" id="PS50192">
    <property type="entry name" value="T_SNARE"/>
    <property type="match status" value="1"/>
</dbReference>
<feature type="coiled-coil region" evidence="9">
    <location>
        <begin position="172"/>
        <end position="203"/>
    </location>
</feature>
<name>A0A8S1U7E1_PAROT</name>
<feature type="coiled-coil region" evidence="9">
    <location>
        <begin position="64"/>
        <end position="119"/>
    </location>
</feature>
<feature type="domain" description="T-SNARE coiled-coil homology" evidence="11">
    <location>
        <begin position="166"/>
        <end position="228"/>
    </location>
</feature>
<dbReference type="GO" id="GO:0006886">
    <property type="term" value="P:intracellular protein transport"/>
    <property type="evidence" value="ECO:0007669"/>
    <property type="project" value="TreeGrafter"/>
</dbReference>
<reference evidence="12" key="1">
    <citation type="submission" date="2021-01" db="EMBL/GenBank/DDBJ databases">
        <authorList>
            <consortium name="Genoscope - CEA"/>
            <person name="William W."/>
        </authorList>
    </citation>
    <scope>NUCLEOTIDE SEQUENCE</scope>
</reference>
<dbReference type="OrthoDB" id="10412850at2759"/>
<keyword evidence="8 10" id="KW-0472">Membrane</keyword>
<keyword evidence="3 10" id="KW-0812">Transmembrane</keyword>
<evidence type="ECO:0000256" key="5">
    <source>
        <dbReference type="ARBA" id="ARBA00022989"/>
    </source>
</evidence>
<dbReference type="GO" id="GO:0000149">
    <property type="term" value="F:SNARE binding"/>
    <property type="evidence" value="ECO:0007669"/>
    <property type="project" value="TreeGrafter"/>
</dbReference>
<evidence type="ECO:0000256" key="8">
    <source>
        <dbReference type="ARBA" id="ARBA00023136"/>
    </source>
</evidence>
<dbReference type="OMA" id="INEQRHE"/>
<dbReference type="GO" id="GO:0000139">
    <property type="term" value="C:Golgi membrane"/>
    <property type="evidence" value="ECO:0007669"/>
    <property type="project" value="UniProtKB-SubCell"/>
</dbReference>
<comment type="caution">
    <text evidence="12">The sequence shown here is derived from an EMBL/GenBank/DDBJ whole genome shotgun (WGS) entry which is preliminary data.</text>
</comment>
<keyword evidence="7 9" id="KW-0175">Coiled coil</keyword>
<keyword evidence="5 10" id="KW-1133">Transmembrane helix</keyword>
<dbReference type="GO" id="GO:0005484">
    <property type="term" value="F:SNAP receptor activity"/>
    <property type="evidence" value="ECO:0007669"/>
    <property type="project" value="TreeGrafter"/>
</dbReference>
<proteinExistence type="predicted"/>
<dbReference type="GO" id="GO:0048278">
    <property type="term" value="P:vesicle docking"/>
    <property type="evidence" value="ECO:0007669"/>
    <property type="project" value="TreeGrafter"/>
</dbReference>
<evidence type="ECO:0000256" key="6">
    <source>
        <dbReference type="ARBA" id="ARBA00023034"/>
    </source>
</evidence>
<dbReference type="GO" id="GO:0031201">
    <property type="term" value="C:SNARE complex"/>
    <property type="evidence" value="ECO:0007669"/>
    <property type="project" value="TreeGrafter"/>
</dbReference>
<evidence type="ECO:0000256" key="4">
    <source>
        <dbReference type="ARBA" id="ARBA00022927"/>
    </source>
</evidence>
<protein>
    <recommendedName>
        <fullName evidence="11">t-SNARE coiled-coil homology domain-containing protein</fullName>
    </recommendedName>
</protein>
<accession>A0A8S1U7E1</accession>
<dbReference type="SMART" id="SM00397">
    <property type="entry name" value="t_SNARE"/>
    <property type="match status" value="1"/>
</dbReference>
<keyword evidence="13" id="KW-1185">Reference proteome</keyword>
<keyword evidence="2" id="KW-0813">Transport</keyword>
<dbReference type="InterPro" id="IPR045242">
    <property type="entry name" value="Syntaxin"/>
</dbReference>
<dbReference type="GO" id="GO:0006906">
    <property type="term" value="P:vesicle fusion"/>
    <property type="evidence" value="ECO:0007669"/>
    <property type="project" value="TreeGrafter"/>
</dbReference>
<gene>
    <name evidence="12" type="ORF">POCTA_138.1.T0380206</name>
</gene>
<evidence type="ECO:0000256" key="1">
    <source>
        <dbReference type="ARBA" id="ARBA00004409"/>
    </source>
</evidence>
<dbReference type="PANTHER" id="PTHR19957">
    <property type="entry name" value="SYNTAXIN"/>
    <property type="match status" value="1"/>
</dbReference>
<feature type="transmembrane region" description="Helical" evidence="10">
    <location>
        <begin position="240"/>
        <end position="259"/>
    </location>
</feature>
<organism evidence="12 13">
    <name type="scientific">Paramecium octaurelia</name>
    <dbReference type="NCBI Taxonomy" id="43137"/>
    <lineage>
        <taxon>Eukaryota</taxon>
        <taxon>Sar</taxon>
        <taxon>Alveolata</taxon>
        <taxon>Ciliophora</taxon>
        <taxon>Intramacronucleata</taxon>
        <taxon>Oligohymenophorea</taxon>
        <taxon>Peniculida</taxon>
        <taxon>Parameciidae</taxon>
        <taxon>Paramecium</taxon>
    </lineage>
</organism>
<dbReference type="AlphaFoldDB" id="A0A8S1U7E1"/>
<dbReference type="InterPro" id="IPR000727">
    <property type="entry name" value="T_SNARE_dom"/>
</dbReference>
<evidence type="ECO:0000256" key="7">
    <source>
        <dbReference type="ARBA" id="ARBA00023054"/>
    </source>
</evidence>